<name>A0ACC2IRA4_9PLEO</name>
<protein>
    <submittedName>
        <fullName evidence="1">Uncharacterized protein</fullName>
    </submittedName>
</protein>
<proteinExistence type="predicted"/>
<reference evidence="1" key="1">
    <citation type="submission" date="2022-11" db="EMBL/GenBank/DDBJ databases">
        <title>Genome Sequence of Boeremia exigua.</title>
        <authorList>
            <person name="Buettner E."/>
        </authorList>
    </citation>
    <scope>NUCLEOTIDE SEQUENCE</scope>
    <source>
        <strain evidence="1">CU02</strain>
    </source>
</reference>
<comment type="caution">
    <text evidence="1">The sequence shown here is derived from an EMBL/GenBank/DDBJ whole genome shotgun (WGS) entry which is preliminary data.</text>
</comment>
<dbReference type="Proteomes" id="UP001153331">
    <property type="component" value="Unassembled WGS sequence"/>
</dbReference>
<keyword evidence="2" id="KW-1185">Reference proteome</keyword>
<evidence type="ECO:0000313" key="2">
    <source>
        <dbReference type="Proteomes" id="UP001153331"/>
    </source>
</evidence>
<accession>A0ACC2IRA4</accession>
<evidence type="ECO:0000313" key="1">
    <source>
        <dbReference type="EMBL" id="KAJ8117755.1"/>
    </source>
</evidence>
<organism evidence="1 2">
    <name type="scientific">Boeremia exigua</name>
    <dbReference type="NCBI Taxonomy" id="749465"/>
    <lineage>
        <taxon>Eukaryota</taxon>
        <taxon>Fungi</taxon>
        <taxon>Dikarya</taxon>
        <taxon>Ascomycota</taxon>
        <taxon>Pezizomycotina</taxon>
        <taxon>Dothideomycetes</taxon>
        <taxon>Pleosporomycetidae</taxon>
        <taxon>Pleosporales</taxon>
        <taxon>Pleosporineae</taxon>
        <taxon>Didymellaceae</taxon>
        <taxon>Boeremia</taxon>
    </lineage>
</organism>
<sequence length="792" mass="88035">MHLLSISVALAASANAFALPKWAPRASSSSPLPALPINSFNTAKFAKPLTLNEALSGKNASVTTMSESALQEAKAALPALVIPENVTLPHDNASLERDVEDFEKRQTTCSNVRVRMEWDSASNSNKQNYINAVKCLMGKPPSGVFKVSKSRYDDLVGLHQILTPNVHGNAKFLLWHRYFVWTFEQLLRNECGFTDNLLWFDETRYAGNFPASSLFSSQWYGSVNVGGNCVTNGQFANLPCVYGPGTSNTPHCLARNNDNSETANTGSAIVNACNSRSTYANMASCAEGGAHAWGHNGIGAVMQDVYASPSDPVFFLHHGFIDRNFRIWQNQNPSVRTTTVGGTDYAGRPLTLNTNVNVYGFMPDTTIGAILDTTKTLCYNAAQQSSTSAQKVIALLSLHPNVETGHLHETFEDAHFVRGNRSASTASYYLLEGSVGWAEWHRVDAVEMWSEGEWTPAGTTVAPGFVESGFEKEGLDAQSCPAEVHLLESSSGAINSETFNVVVAPYPRLGSLRERHQPEQLNILILGINRIRTNALEKMFPSSANVRTTLWIWPSGLFPRRLVYYFRAKKITLPILTSHNIYLVPVAISTSSSTLEAIQGFETRPKDATLPILRISRKNGEETWIRESLSIIQYFEELFPASDGWPDLQGVSMEERAQVTDVLSLLGDVVHWSLIYLINSDQTTTRWSGLSEESISSSAAAHAKGKRQFYLDRLQKWLETDALRITERMTIAGVVLLAQVEYHEMIYKTDWIEGHTVLGQWIERMRGEEWYVTNRALKDVEDQGVWEKVFRN</sequence>
<dbReference type="EMBL" id="JAPHNI010000042">
    <property type="protein sequence ID" value="KAJ8117755.1"/>
    <property type="molecule type" value="Genomic_DNA"/>
</dbReference>
<gene>
    <name evidence="1" type="ORF">OPT61_g1131</name>
</gene>